<organism evidence="2 3">
    <name type="scientific">Vibrio halioticoli NBRC 102217</name>
    <dbReference type="NCBI Taxonomy" id="1219072"/>
    <lineage>
        <taxon>Bacteria</taxon>
        <taxon>Pseudomonadati</taxon>
        <taxon>Pseudomonadota</taxon>
        <taxon>Gammaproteobacteria</taxon>
        <taxon>Vibrionales</taxon>
        <taxon>Vibrionaceae</taxon>
        <taxon>Vibrio</taxon>
    </lineage>
</organism>
<evidence type="ECO:0000256" key="1">
    <source>
        <dbReference type="SAM" id="Phobius"/>
    </source>
</evidence>
<feature type="transmembrane region" description="Helical" evidence="1">
    <location>
        <begin position="22"/>
        <end position="47"/>
    </location>
</feature>
<keyword evidence="1" id="KW-1133">Transmembrane helix</keyword>
<dbReference type="EMBL" id="BAUJ01000020">
    <property type="protein sequence ID" value="GAD89476.1"/>
    <property type="molecule type" value="Genomic_DNA"/>
</dbReference>
<sequence>MVIPPVNYVCSRRTLMYRCQQGLSLLELVLSLGLSSVLLVAVCTLLVHQQQLLAQQIKHTQRFIESHYLASYLRGEVRRAGYQQLASTYIEASKLGLGYQDEQGGYRRILIWRDAAQYKLKYCADSTDAPQPLAQTCSENINYSMLNDKLLSFRQLDVIGLGSAEHLIDIEYGIAIKGESSVTHQVLVASRNIEFSTDE</sequence>
<dbReference type="InterPro" id="IPR012902">
    <property type="entry name" value="N_methyl_site"/>
</dbReference>
<name>V5FI13_9VIBR</name>
<dbReference type="RefSeq" id="WP_023403841.1">
    <property type="nucleotide sequence ID" value="NZ_BAUJ01000020.1"/>
</dbReference>
<protein>
    <submittedName>
        <fullName evidence="2">Uncharacterized protein</fullName>
    </submittedName>
</protein>
<comment type="caution">
    <text evidence="2">The sequence shown here is derived from an EMBL/GenBank/DDBJ whole genome shotgun (WGS) entry which is preliminary data.</text>
</comment>
<keyword evidence="3" id="KW-1185">Reference proteome</keyword>
<dbReference type="Proteomes" id="UP000017800">
    <property type="component" value="Unassembled WGS sequence"/>
</dbReference>
<keyword evidence="1" id="KW-0472">Membrane</keyword>
<evidence type="ECO:0000313" key="3">
    <source>
        <dbReference type="Proteomes" id="UP000017800"/>
    </source>
</evidence>
<dbReference type="PROSITE" id="PS00409">
    <property type="entry name" value="PROKAR_NTER_METHYL"/>
    <property type="match status" value="1"/>
</dbReference>
<reference evidence="2 3" key="2">
    <citation type="submission" date="2013-11" db="EMBL/GenBank/DDBJ databases">
        <title>Whole genome shotgun sequence of Vibrio halioticoli NBRC 102217.</title>
        <authorList>
            <person name="Isaki S."/>
            <person name="Kimura A."/>
            <person name="Ohji S."/>
            <person name="Hosoyama A."/>
            <person name="Fujita N."/>
            <person name="Hashimoto M."/>
            <person name="Hosoyama Y."/>
            <person name="Yamazoe A."/>
        </authorList>
    </citation>
    <scope>NUCLEOTIDE SEQUENCE [LARGE SCALE GENOMIC DNA]</scope>
    <source>
        <strain evidence="2 3">NBRC 102217</strain>
    </source>
</reference>
<dbReference type="eggNOG" id="ENOG5031N0H">
    <property type="taxonomic scope" value="Bacteria"/>
</dbReference>
<keyword evidence="1" id="KW-0812">Transmembrane</keyword>
<gene>
    <name evidence="2" type="ORF">VHA01S_020_00580</name>
</gene>
<accession>V5FI13</accession>
<evidence type="ECO:0000313" key="2">
    <source>
        <dbReference type="EMBL" id="GAD89476.1"/>
    </source>
</evidence>
<reference evidence="2 3" key="1">
    <citation type="submission" date="2013-10" db="EMBL/GenBank/DDBJ databases">
        <authorList>
            <person name="Ichikawa N."/>
            <person name="Kimura A."/>
            <person name="Ohji S."/>
            <person name="Hosoyama A."/>
            <person name="Fujita N."/>
        </authorList>
    </citation>
    <scope>NUCLEOTIDE SEQUENCE [LARGE SCALE GENOMIC DNA]</scope>
    <source>
        <strain evidence="2 3">NBRC 102217</strain>
    </source>
</reference>
<dbReference type="AlphaFoldDB" id="V5FI13"/>
<proteinExistence type="predicted"/>